<evidence type="ECO:0000313" key="3">
    <source>
        <dbReference type="Proteomes" id="UP000095282"/>
    </source>
</evidence>
<protein>
    <submittedName>
        <fullName evidence="4">SUN domain-containing protein</fullName>
    </submittedName>
</protein>
<dbReference type="AlphaFoldDB" id="A0A1I7TM78"/>
<proteinExistence type="predicted"/>
<keyword evidence="2" id="KW-0812">Transmembrane</keyword>
<dbReference type="STRING" id="1561998.A0A1I7TM78"/>
<dbReference type="Proteomes" id="UP000095282">
    <property type="component" value="Unplaced"/>
</dbReference>
<sequence>MPRISHGFSLKWFPSLRVSAVLILLFFGISSVFIYNSAFFDQSPSSANQPKDFLKKTEDINDYDASCSGYSISRIIREQTRILDSVRSELAESQVKIEEIRAEQEELQRLIPQKQLELSALEGEIEAAQRQLEELRETQNVKVFLPHSPLEIPTETSLPDTSASSSSWTLDEIFDLSRCSITSFMPVYVGAITSGQLEEEWEEVFREVALNLVEKPQEACLEIWITNGELRQNQTWNRLIFNIGDPIVKPQLAIIAQKSELRSFDYSIHANHTPVAKYEEQVPILPFIRENLICLTLRRAVPSYDLTSLQESAKQFTQKVIIKKCFEDDCSREEKERSIHLQYSVSYYPLKTFWKISLTLFNLDASLSFFPAHRFSHFKNSSIGV</sequence>
<dbReference type="eggNOG" id="KOG2264">
    <property type="taxonomic scope" value="Eukaryota"/>
</dbReference>
<organism evidence="3 4">
    <name type="scientific">Caenorhabditis tropicalis</name>
    <dbReference type="NCBI Taxonomy" id="1561998"/>
    <lineage>
        <taxon>Eukaryota</taxon>
        <taxon>Metazoa</taxon>
        <taxon>Ecdysozoa</taxon>
        <taxon>Nematoda</taxon>
        <taxon>Chromadorea</taxon>
        <taxon>Rhabditida</taxon>
        <taxon>Rhabditina</taxon>
        <taxon>Rhabditomorpha</taxon>
        <taxon>Rhabditoidea</taxon>
        <taxon>Rhabditidae</taxon>
        <taxon>Peloderinae</taxon>
        <taxon>Caenorhabditis</taxon>
    </lineage>
</organism>
<keyword evidence="2" id="KW-1133">Transmembrane helix</keyword>
<feature type="coiled-coil region" evidence="1">
    <location>
        <begin position="83"/>
        <end position="138"/>
    </location>
</feature>
<feature type="transmembrane region" description="Helical" evidence="2">
    <location>
        <begin position="12"/>
        <end position="35"/>
    </location>
</feature>
<evidence type="ECO:0000313" key="4">
    <source>
        <dbReference type="WBParaSite" id="Csp11.Scaffold628.g7307.t1"/>
    </source>
</evidence>
<reference evidence="4" key="1">
    <citation type="submission" date="2016-11" db="UniProtKB">
        <authorList>
            <consortium name="WormBaseParasite"/>
        </authorList>
    </citation>
    <scope>IDENTIFICATION</scope>
</reference>
<evidence type="ECO:0000256" key="1">
    <source>
        <dbReference type="SAM" id="Coils"/>
    </source>
</evidence>
<keyword evidence="2" id="KW-0472">Membrane</keyword>
<evidence type="ECO:0000256" key="2">
    <source>
        <dbReference type="SAM" id="Phobius"/>
    </source>
</evidence>
<keyword evidence="1" id="KW-0175">Coiled coil</keyword>
<dbReference type="WBParaSite" id="Csp11.Scaffold628.g7307.t1">
    <property type="protein sequence ID" value="Csp11.Scaffold628.g7307.t1"/>
    <property type="gene ID" value="Csp11.Scaffold628.g7307"/>
</dbReference>
<accession>A0A1I7TM78</accession>
<name>A0A1I7TM78_9PELO</name>
<keyword evidence="3" id="KW-1185">Reference proteome</keyword>